<proteinExistence type="predicted"/>
<dbReference type="EMBL" id="VNHT01000034">
    <property type="protein sequence ID" value="TYP86047.1"/>
    <property type="molecule type" value="Genomic_DNA"/>
</dbReference>
<comment type="caution">
    <text evidence="1">The sequence shown here is derived from an EMBL/GenBank/DDBJ whole genome shotgun (WGS) entry which is preliminary data.</text>
</comment>
<evidence type="ECO:0000313" key="1">
    <source>
        <dbReference type="EMBL" id="TYP86047.1"/>
    </source>
</evidence>
<evidence type="ECO:0000313" key="2">
    <source>
        <dbReference type="Proteomes" id="UP000324176"/>
    </source>
</evidence>
<protein>
    <submittedName>
        <fullName evidence="1">Uncharacterized protein</fullName>
    </submittedName>
</protein>
<dbReference type="AlphaFoldDB" id="A0A5D3YBC8"/>
<dbReference type="Proteomes" id="UP000324176">
    <property type="component" value="Unassembled WGS sequence"/>
</dbReference>
<name>A0A5D3YBC8_9PROT</name>
<accession>A0A5D3YBC8</accession>
<gene>
    <name evidence="1" type="ORF">BCL69_10344</name>
</gene>
<organism evidence="1 2">
    <name type="scientific">Nitrosomonas communis</name>
    <dbReference type="NCBI Taxonomy" id="44574"/>
    <lineage>
        <taxon>Bacteria</taxon>
        <taxon>Pseudomonadati</taxon>
        <taxon>Pseudomonadota</taxon>
        <taxon>Betaproteobacteria</taxon>
        <taxon>Nitrosomonadales</taxon>
        <taxon>Nitrosomonadaceae</taxon>
        <taxon>Nitrosomonas</taxon>
    </lineage>
</organism>
<sequence length="86" mass="9885">MPTIRPGTDLSMPEVRSKVIEILEARGVIYLPRSGFELSEREQELISNTSNILIRVLDVEDGRPTIIFDPAHDRIKKYHYVHVKGK</sequence>
<reference evidence="1 2" key="1">
    <citation type="submission" date="2019-07" db="EMBL/GenBank/DDBJ databases">
        <title>Active sludge and wastewater microbial communities from Klosterneuburg, Austria.</title>
        <authorList>
            <person name="Wagner M."/>
        </authorList>
    </citation>
    <scope>NUCLEOTIDE SEQUENCE [LARGE SCALE GENOMIC DNA]</scope>
    <source>
        <strain evidence="1 2">Nm2</strain>
    </source>
</reference>